<keyword evidence="3" id="KW-0560">Oxidoreductase</keyword>
<dbReference type="InterPro" id="IPR036291">
    <property type="entry name" value="NAD(P)-bd_dom_sf"/>
</dbReference>
<evidence type="ECO:0000256" key="1">
    <source>
        <dbReference type="ARBA" id="ARBA00007870"/>
    </source>
</evidence>
<dbReference type="Pfam" id="PF02558">
    <property type="entry name" value="ApbA"/>
    <property type="match status" value="2"/>
</dbReference>
<dbReference type="InterPro" id="IPR013752">
    <property type="entry name" value="KPA_reductase"/>
</dbReference>
<feature type="compositionally biased region" description="Basic and acidic residues" evidence="4">
    <location>
        <begin position="14"/>
        <end position="29"/>
    </location>
</feature>
<accession>A0A6A6GUL9</accession>
<sequence length="501" mass="55910">MTFSHSSRQQKGWWRRDEDESESETREERPRRFIPGVYAYQPLSHVSRRIHVLGTGSVGKLVAHCLRSISNPPPVTLIFHRRGLIEAWRQEDESIKITTDGITEAKMGYDIELSISPEIEHGRIVKANSFRPNCGEDATSEGEVSAETNTEQEKGNSGKGSGRSRPGYESDEPIHNLIVCVKTYQTVSSLLGLRHRLTVNSTICFLQNGMGVMDEVNERVFPDETTRPAYMFGIVSHGVHVDPQFNFSATHAGFGTIQLGIMPRYSIAEPSSNAPLPIDDNDDDYLSDSPSLDPLHSRPPQPSSSPLEKKEVIWSTTSRYTLRTLTRVPVLCAVGLSPHDLHVAQLEKLAVNSIINPLTALLDGRNGVLLFNYALSRTMRLLLAETSLVLRSLPELQGMPNLRLKFGPDRLETLVVSAANTTAENVSSMLADVRAGRQTEVEYINGYIVKRGEELGIRCAMNYLVMQMVRGKSNMTKREVADEVPMVGSEEFETRKMMMKL</sequence>
<dbReference type="FunFam" id="1.10.1040.10:FF:000038">
    <property type="entry name" value="Probable 2-dehydropantoate 2-reductase"/>
    <property type="match status" value="1"/>
</dbReference>
<dbReference type="OrthoDB" id="73846at2759"/>
<dbReference type="InterPro" id="IPR013332">
    <property type="entry name" value="KPR_N"/>
</dbReference>
<dbReference type="Pfam" id="PF08546">
    <property type="entry name" value="ApbA_C"/>
    <property type="match status" value="1"/>
</dbReference>
<dbReference type="PANTHER" id="PTHR43765:SF2">
    <property type="entry name" value="2-DEHYDROPANTOATE 2-REDUCTASE"/>
    <property type="match status" value="1"/>
</dbReference>
<dbReference type="SUPFAM" id="SSF51735">
    <property type="entry name" value="NAD(P)-binding Rossmann-fold domains"/>
    <property type="match status" value="1"/>
</dbReference>
<dbReference type="InterPro" id="IPR013328">
    <property type="entry name" value="6PGD_dom2"/>
</dbReference>
<comment type="similarity">
    <text evidence="1">Belongs to the ketopantoate reductase family.</text>
</comment>
<evidence type="ECO:0000259" key="6">
    <source>
        <dbReference type="Pfam" id="PF08546"/>
    </source>
</evidence>
<dbReference type="InterPro" id="IPR050838">
    <property type="entry name" value="Ketopantoate_reductase"/>
</dbReference>
<evidence type="ECO:0000256" key="4">
    <source>
        <dbReference type="SAM" id="MobiDB-lite"/>
    </source>
</evidence>
<dbReference type="PANTHER" id="PTHR43765">
    <property type="entry name" value="2-DEHYDROPANTOATE 2-REDUCTASE-RELATED"/>
    <property type="match status" value="1"/>
</dbReference>
<name>A0A6A6GUL9_VIRVR</name>
<dbReference type="GO" id="GO:0005739">
    <property type="term" value="C:mitochondrion"/>
    <property type="evidence" value="ECO:0007669"/>
    <property type="project" value="TreeGrafter"/>
</dbReference>
<protein>
    <recommendedName>
        <fullName evidence="9">2-dehydropantoate 2-reductase</fullName>
    </recommendedName>
</protein>
<feature type="compositionally biased region" description="Polar residues" evidence="4">
    <location>
        <begin position="1"/>
        <end position="10"/>
    </location>
</feature>
<evidence type="ECO:0000313" key="7">
    <source>
        <dbReference type="EMBL" id="KAF2228983.1"/>
    </source>
</evidence>
<dbReference type="GO" id="GO:0050661">
    <property type="term" value="F:NADP binding"/>
    <property type="evidence" value="ECO:0007669"/>
    <property type="project" value="TreeGrafter"/>
</dbReference>
<dbReference type="SUPFAM" id="SSF48179">
    <property type="entry name" value="6-phosphogluconate dehydrogenase C-terminal domain-like"/>
    <property type="match status" value="1"/>
</dbReference>
<dbReference type="Gene3D" id="1.10.1040.10">
    <property type="entry name" value="N-(1-d-carboxylethyl)-l-norvaline Dehydrogenase, domain 2"/>
    <property type="match status" value="1"/>
</dbReference>
<dbReference type="InterPro" id="IPR008927">
    <property type="entry name" value="6-PGluconate_DH-like_C_sf"/>
</dbReference>
<feature type="domain" description="Ketopantoate reductase C-terminal" evidence="6">
    <location>
        <begin position="343"/>
        <end position="472"/>
    </location>
</feature>
<feature type="region of interest" description="Disordered" evidence="4">
    <location>
        <begin position="130"/>
        <end position="168"/>
    </location>
</feature>
<evidence type="ECO:0000259" key="5">
    <source>
        <dbReference type="Pfam" id="PF02558"/>
    </source>
</evidence>
<feature type="region of interest" description="Disordered" evidence="4">
    <location>
        <begin position="1"/>
        <end position="29"/>
    </location>
</feature>
<evidence type="ECO:0000256" key="2">
    <source>
        <dbReference type="ARBA" id="ARBA00022857"/>
    </source>
</evidence>
<organism evidence="7 8">
    <name type="scientific">Viridothelium virens</name>
    <name type="common">Speckled blister lichen</name>
    <name type="synonym">Trypethelium virens</name>
    <dbReference type="NCBI Taxonomy" id="1048519"/>
    <lineage>
        <taxon>Eukaryota</taxon>
        <taxon>Fungi</taxon>
        <taxon>Dikarya</taxon>
        <taxon>Ascomycota</taxon>
        <taxon>Pezizomycotina</taxon>
        <taxon>Dothideomycetes</taxon>
        <taxon>Dothideomycetes incertae sedis</taxon>
        <taxon>Trypetheliales</taxon>
        <taxon>Trypetheliaceae</taxon>
        <taxon>Viridothelium</taxon>
    </lineage>
</organism>
<reference evidence="7" key="1">
    <citation type="journal article" date="2020" name="Stud. Mycol.">
        <title>101 Dothideomycetes genomes: a test case for predicting lifestyles and emergence of pathogens.</title>
        <authorList>
            <person name="Haridas S."/>
            <person name="Albert R."/>
            <person name="Binder M."/>
            <person name="Bloem J."/>
            <person name="Labutti K."/>
            <person name="Salamov A."/>
            <person name="Andreopoulos B."/>
            <person name="Baker S."/>
            <person name="Barry K."/>
            <person name="Bills G."/>
            <person name="Bluhm B."/>
            <person name="Cannon C."/>
            <person name="Castanera R."/>
            <person name="Culley D."/>
            <person name="Daum C."/>
            <person name="Ezra D."/>
            <person name="Gonzalez J."/>
            <person name="Henrissat B."/>
            <person name="Kuo A."/>
            <person name="Liang C."/>
            <person name="Lipzen A."/>
            <person name="Lutzoni F."/>
            <person name="Magnuson J."/>
            <person name="Mondo S."/>
            <person name="Nolan M."/>
            <person name="Ohm R."/>
            <person name="Pangilinan J."/>
            <person name="Park H.-J."/>
            <person name="Ramirez L."/>
            <person name="Alfaro M."/>
            <person name="Sun H."/>
            <person name="Tritt A."/>
            <person name="Yoshinaga Y."/>
            <person name="Zwiers L.-H."/>
            <person name="Turgeon B."/>
            <person name="Goodwin S."/>
            <person name="Spatafora J."/>
            <person name="Crous P."/>
            <person name="Grigoriev I."/>
        </authorList>
    </citation>
    <scope>NUCLEOTIDE SEQUENCE</scope>
    <source>
        <strain evidence="7">Tuck. ex Michener</strain>
    </source>
</reference>
<keyword evidence="2" id="KW-0521">NADP</keyword>
<dbReference type="Gene3D" id="3.40.50.720">
    <property type="entry name" value="NAD(P)-binding Rossmann-like Domain"/>
    <property type="match status" value="1"/>
</dbReference>
<evidence type="ECO:0000256" key="3">
    <source>
        <dbReference type="ARBA" id="ARBA00023002"/>
    </source>
</evidence>
<feature type="domain" description="Ketopantoate reductase N-terminal" evidence="5">
    <location>
        <begin position="50"/>
        <end position="99"/>
    </location>
</feature>
<dbReference type="AlphaFoldDB" id="A0A6A6GUL9"/>
<dbReference type="EMBL" id="ML991881">
    <property type="protein sequence ID" value="KAF2228983.1"/>
    <property type="molecule type" value="Genomic_DNA"/>
</dbReference>
<feature type="domain" description="Ketopantoate reductase N-terminal" evidence="5">
    <location>
        <begin position="148"/>
        <end position="263"/>
    </location>
</feature>
<dbReference type="Proteomes" id="UP000800092">
    <property type="component" value="Unassembled WGS sequence"/>
</dbReference>
<gene>
    <name evidence="7" type="ORF">EV356DRAFT_537636</name>
</gene>
<evidence type="ECO:0008006" key="9">
    <source>
        <dbReference type="Google" id="ProtNLM"/>
    </source>
</evidence>
<feature type="region of interest" description="Disordered" evidence="4">
    <location>
        <begin position="277"/>
        <end position="310"/>
    </location>
</feature>
<keyword evidence="8" id="KW-1185">Reference proteome</keyword>
<dbReference type="GO" id="GO:0008677">
    <property type="term" value="F:2-dehydropantoate 2-reductase activity"/>
    <property type="evidence" value="ECO:0007669"/>
    <property type="project" value="TreeGrafter"/>
</dbReference>
<proteinExistence type="inferred from homology"/>
<evidence type="ECO:0000313" key="8">
    <source>
        <dbReference type="Proteomes" id="UP000800092"/>
    </source>
</evidence>